<proteinExistence type="predicted"/>
<name>A0A927MI34_9BACL</name>
<dbReference type="AlphaFoldDB" id="A0A927MI34"/>
<dbReference type="RefSeq" id="WP_192598563.1">
    <property type="nucleotide sequence ID" value="NZ_JADBEL010000008.1"/>
</dbReference>
<keyword evidence="2" id="KW-1185">Reference proteome</keyword>
<evidence type="ECO:0000313" key="2">
    <source>
        <dbReference type="Proteomes" id="UP000658225"/>
    </source>
</evidence>
<protein>
    <submittedName>
        <fullName evidence="1">Uncharacterized protein</fullName>
    </submittedName>
</protein>
<sequence length="118" mass="13675">MQIEAYKVNKKGLVISVRLVEVDKDYVPINADEKDYITVQQPQPNFYIPKWDNEIEKWTEGMSQEEIDELNKPQDRPLTDIEVLGQQMVERELEAMTQGQQITDIELKLAERGGVVNV</sequence>
<evidence type="ECO:0000313" key="1">
    <source>
        <dbReference type="EMBL" id="MBE1554815.1"/>
    </source>
</evidence>
<comment type="caution">
    <text evidence="1">The sequence shown here is derived from an EMBL/GenBank/DDBJ whole genome shotgun (WGS) entry which is preliminary data.</text>
</comment>
<dbReference type="Proteomes" id="UP000658225">
    <property type="component" value="Unassembled WGS sequence"/>
</dbReference>
<gene>
    <name evidence="1" type="ORF">H4683_001893</name>
</gene>
<reference evidence="1" key="1">
    <citation type="submission" date="2020-10" db="EMBL/GenBank/DDBJ databases">
        <title>Genomic Encyclopedia of Type Strains, Phase IV (KMG-IV): sequencing the most valuable type-strain genomes for metagenomic binning, comparative biology and taxonomic classification.</title>
        <authorList>
            <person name="Goeker M."/>
        </authorList>
    </citation>
    <scope>NUCLEOTIDE SEQUENCE</scope>
    <source>
        <strain evidence="1">DSM 13886</strain>
    </source>
</reference>
<organism evidence="1 2">
    <name type="scientific">Sporosarcina limicola</name>
    <dbReference type="NCBI Taxonomy" id="34101"/>
    <lineage>
        <taxon>Bacteria</taxon>
        <taxon>Bacillati</taxon>
        <taxon>Bacillota</taxon>
        <taxon>Bacilli</taxon>
        <taxon>Bacillales</taxon>
        <taxon>Caryophanaceae</taxon>
        <taxon>Sporosarcina</taxon>
    </lineage>
</organism>
<accession>A0A927MI34</accession>
<dbReference type="EMBL" id="JADBEL010000008">
    <property type="protein sequence ID" value="MBE1554815.1"/>
    <property type="molecule type" value="Genomic_DNA"/>
</dbReference>